<feature type="transmembrane region" description="Helical" evidence="1">
    <location>
        <begin position="66"/>
        <end position="96"/>
    </location>
</feature>
<name>A0ABY7YTY7_9HYPH</name>
<dbReference type="InterPro" id="IPR008407">
    <property type="entry name" value="Brnchd-chn_aa_trnsp_AzlD"/>
</dbReference>
<sequence length="102" mass="10241">MLSSPEALIAIAGMALVSFAIKASGLMLANKLPRQGFAAAWIKNIPGAVLASLVAPAIITGNLAEALAAIATGIVFILTRSLIAAMAIGVLSVYLVRLALGA</sequence>
<accession>A0ABY7YTY7</accession>
<keyword evidence="1" id="KW-1133">Transmembrane helix</keyword>
<reference evidence="2 3" key="1">
    <citation type="submission" date="2023-02" db="EMBL/GenBank/DDBJ databases">
        <title>Devosia chondri sp. nov., isolated from the phycosphere of marine algae.</title>
        <authorList>
            <person name="Kim J.M."/>
            <person name="Lee J.K."/>
            <person name="Choi B.J."/>
            <person name="Bayburt H."/>
            <person name="Jeon C.O."/>
        </authorList>
    </citation>
    <scope>NUCLEOTIDE SEQUENCE [LARGE SCALE GENOMIC DNA]</scope>
    <source>
        <strain evidence="2 3">G2-5</strain>
    </source>
</reference>
<keyword evidence="3" id="KW-1185">Reference proteome</keyword>
<gene>
    <name evidence="2" type="ORF">PSQ90_09985</name>
</gene>
<feature type="transmembrane region" description="Helical" evidence="1">
    <location>
        <begin position="41"/>
        <end position="60"/>
    </location>
</feature>
<proteinExistence type="predicted"/>
<evidence type="ECO:0000256" key="1">
    <source>
        <dbReference type="SAM" id="Phobius"/>
    </source>
</evidence>
<protein>
    <submittedName>
        <fullName evidence="2">AzlD domain-containing protein</fullName>
    </submittedName>
</protein>
<keyword evidence="1" id="KW-0812">Transmembrane</keyword>
<organism evidence="2 3">
    <name type="scientific">Devosia rhodophyticola</name>
    <dbReference type="NCBI Taxonomy" id="3026423"/>
    <lineage>
        <taxon>Bacteria</taxon>
        <taxon>Pseudomonadati</taxon>
        <taxon>Pseudomonadota</taxon>
        <taxon>Alphaproteobacteria</taxon>
        <taxon>Hyphomicrobiales</taxon>
        <taxon>Devosiaceae</taxon>
        <taxon>Devosia</taxon>
    </lineage>
</organism>
<dbReference type="Pfam" id="PF05437">
    <property type="entry name" value="AzlD"/>
    <property type="match status" value="1"/>
</dbReference>
<dbReference type="EMBL" id="CP118247">
    <property type="protein sequence ID" value="WDR04657.1"/>
    <property type="molecule type" value="Genomic_DNA"/>
</dbReference>
<evidence type="ECO:0000313" key="3">
    <source>
        <dbReference type="Proteomes" id="UP001222118"/>
    </source>
</evidence>
<evidence type="ECO:0000313" key="2">
    <source>
        <dbReference type="EMBL" id="WDR04657.1"/>
    </source>
</evidence>
<feature type="transmembrane region" description="Helical" evidence="1">
    <location>
        <begin position="6"/>
        <end position="29"/>
    </location>
</feature>
<dbReference type="RefSeq" id="WP_282210178.1">
    <property type="nucleotide sequence ID" value="NZ_CP118247.1"/>
</dbReference>
<dbReference type="Proteomes" id="UP001222118">
    <property type="component" value="Chromosome"/>
</dbReference>
<keyword evidence="1" id="KW-0472">Membrane</keyword>